<evidence type="ECO:0000256" key="10">
    <source>
        <dbReference type="ARBA" id="ARBA00031323"/>
    </source>
</evidence>
<evidence type="ECO:0000256" key="4">
    <source>
        <dbReference type="ARBA" id="ARBA00013346"/>
    </source>
</evidence>
<keyword evidence="6 12" id="KW-0489">Methyltransferase</keyword>
<dbReference type="SUPFAM" id="SSF53335">
    <property type="entry name" value="S-adenosyl-L-methionine-dependent methyltransferases"/>
    <property type="match status" value="1"/>
</dbReference>
<dbReference type="CDD" id="cd02440">
    <property type="entry name" value="AdoMet_MTases"/>
    <property type="match status" value="1"/>
</dbReference>
<keyword evidence="5" id="KW-0963">Cytoplasm</keyword>
<evidence type="ECO:0000313" key="12">
    <source>
        <dbReference type="EMBL" id="SEM81366.1"/>
    </source>
</evidence>
<dbReference type="RefSeq" id="WP_143094834.1">
    <property type="nucleotide sequence ID" value="NZ_FOAZ01000064.1"/>
</dbReference>
<comment type="similarity">
    <text evidence="2">Belongs to the methyltransferase superfamily. L-isoaspartyl/D-aspartyl protein methyltransferase family.</text>
</comment>
<evidence type="ECO:0000256" key="8">
    <source>
        <dbReference type="ARBA" id="ARBA00022691"/>
    </source>
</evidence>
<dbReference type="AlphaFoldDB" id="A0A1H8BF35"/>
<dbReference type="PANTHER" id="PTHR11579:SF0">
    <property type="entry name" value="PROTEIN-L-ISOASPARTATE(D-ASPARTATE) O-METHYLTRANSFERASE"/>
    <property type="match status" value="1"/>
</dbReference>
<evidence type="ECO:0000256" key="7">
    <source>
        <dbReference type="ARBA" id="ARBA00022679"/>
    </source>
</evidence>
<dbReference type="InterPro" id="IPR000682">
    <property type="entry name" value="PCMT"/>
</dbReference>
<feature type="non-terminal residue" evidence="12">
    <location>
        <position position="269"/>
    </location>
</feature>
<sequence length="269" mass="28594">MTETTSTPARPDSVTTARSAFATALAQEPGVHDPVVVAALARVPRHQLVPRLFVPLGEDRPARRWRLLDLADEPEQHLEACYGMDQVVVQLDGRPTGPLAAGREYRGVPSGQSSGAGLLAVSLQGLRLAPGERFVELGACTGYLSAAAADLTGRQTTGVEIDRELARDAAQRLAALGADVRIVARDGLRGVPDGEWDAIAASFAVRHIPAAWLQRLAPGGRLRTTVTTGAPGWHATALVRRDENGVLSGRLTAERWGHVPDRAAGWIPL</sequence>
<keyword evidence="8" id="KW-0949">S-adenosyl-L-methionine</keyword>
<dbReference type="Gene3D" id="3.40.50.150">
    <property type="entry name" value="Vaccinia Virus protein VP39"/>
    <property type="match status" value="1"/>
</dbReference>
<reference evidence="13" key="1">
    <citation type="submission" date="2016-10" db="EMBL/GenBank/DDBJ databases">
        <authorList>
            <person name="Varghese N."/>
        </authorList>
    </citation>
    <scope>NUCLEOTIDE SEQUENCE [LARGE SCALE GENOMIC DNA]</scope>
    <source>
        <strain evidence="13">DSM 45096 / BCRC 16803 / CGMCC 4.1857 / CIP 109030 / JCM 12277 / KCTC 19219 / NBRC 100920 / 33214</strain>
    </source>
</reference>
<evidence type="ECO:0000256" key="1">
    <source>
        <dbReference type="ARBA" id="ARBA00004496"/>
    </source>
</evidence>
<dbReference type="GO" id="GO:0032259">
    <property type="term" value="P:methylation"/>
    <property type="evidence" value="ECO:0007669"/>
    <property type="project" value="UniProtKB-KW"/>
</dbReference>
<evidence type="ECO:0000313" key="13">
    <source>
        <dbReference type="Proteomes" id="UP000183015"/>
    </source>
</evidence>
<dbReference type="EC" id="2.1.1.77" evidence="3"/>
<protein>
    <recommendedName>
        <fullName evidence="4">Protein-L-isoaspartate O-methyltransferase</fullName>
        <ecNumber evidence="3">2.1.1.77</ecNumber>
    </recommendedName>
    <alternativeName>
        <fullName evidence="11">L-isoaspartyl protein carboxyl methyltransferase</fullName>
    </alternativeName>
    <alternativeName>
        <fullName evidence="9">Protein L-isoaspartyl methyltransferase</fullName>
    </alternativeName>
    <alternativeName>
        <fullName evidence="10">Protein-beta-aspartate methyltransferase</fullName>
    </alternativeName>
</protein>
<evidence type="ECO:0000256" key="6">
    <source>
        <dbReference type="ARBA" id="ARBA00022603"/>
    </source>
</evidence>
<evidence type="ECO:0000256" key="3">
    <source>
        <dbReference type="ARBA" id="ARBA00011890"/>
    </source>
</evidence>
<gene>
    <name evidence="12" type="ORF">SAMN05414137_1641</name>
</gene>
<dbReference type="Pfam" id="PF01135">
    <property type="entry name" value="PCMT"/>
    <property type="match status" value="1"/>
</dbReference>
<comment type="subcellular location">
    <subcellularLocation>
        <location evidence="1">Cytoplasm</location>
    </subcellularLocation>
</comment>
<name>A0A1H8BF35_STRJI</name>
<keyword evidence="13" id="KW-1185">Reference proteome</keyword>
<dbReference type="eggNOG" id="COG2518">
    <property type="taxonomic scope" value="Bacteria"/>
</dbReference>
<dbReference type="InterPro" id="IPR029063">
    <property type="entry name" value="SAM-dependent_MTases_sf"/>
</dbReference>
<proteinExistence type="inferred from homology"/>
<dbReference type="GO" id="GO:0005737">
    <property type="term" value="C:cytoplasm"/>
    <property type="evidence" value="ECO:0007669"/>
    <property type="project" value="UniProtKB-SubCell"/>
</dbReference>
<dbReference type="EMBL" id="FOAZ01000064">
    <property type="protein sequence ID" value="SEM81366.1"/>
    <property type="molecule type" value="Genomic_DNA"/>
</dbReference>
<dbReference type="STRING" id="235985.SAMN05414137_1641"/>
<dbReference type="GO" id="GO:0004719">
    <property type="term" value="F:protein-L-isoaspartate (D-aspartate) O-methyltransferase activity"/>
    <property type="evidence" value="ECO:0007669"/>
    <property type="project" value="UniProtKB-EC"/>
</dbReference>
<dbReference type="OrthoDB" id="4290053at2"/>
<dbReference type="Proteomes" id="UP000183015">
    <property type="component" value="Unassembled WGS sequence"/>
</dbReference>
<evidence type="ECO:0000256" key="11">
    <source>
        <dbReference type="ARBA" id="ARBA00031350"/>
    </source>
</evidence>
<evidence type="ECO:0000256" key="2">
    <source>
        <dbReference type="ARBA" id="ARBA00005369"/>
    </source>
</evidence>
<keyword evidence="7 12" id="KW-0808">Transferase</keyword>
<organism evidence="12 13">
    <name type="scientific">Streptacidiphilus jiangxiensis</name>
    <dbReference type="NCBI Taxonomy" id="235985"/>
    <lineage>
        <taxon>Bacteria</taxon>
        <taxon>Bacillati</taxon>
        <taxon>Actinomycetota</taxon>
        <taxon>Actinomycetes</taxon>
        <taxon>Kitasatosporales</taxon>
        <taxon>Streptomycetaceae</taxon>
        <taxon>Streptacidiphilus</taxon>
    </lineage>
</organism>
<dbReference type="PANTHER" id="PTHR11579">
    <property type="entry name" value="PROTEIN-L-ISOASPARTATE O-METHYLTRANSFERASE"/>
    <property type="match status" value="1"/>
</dbReference>
<evidence type="ECO:0000256" key="5">
    <source>
        <dbReference type="ARBA" id="ARBA00022490"/>
    </source>
</evidence>
<evidence type="ECO:0000256" key="9">
    <source>
        <dbReference type="ARBA" id="ARBA00030757"/>
    </source>
</evidence>
<accession>A0A1H8BF35</accession>